<dbReference type="InterPro" id="IPR011008">
    <property type="entry name" value="Dimeric_a/b-barrel"/>
</dbReference>
<proteinExistence type="predicted"/>
<dbReference type="RefSeq" id="WP_344738503.1">
    <property type="nucleotide sequence ID" value="NZ_BAAAYU010000005.1"/>
</dbReference>
<feature type="domain" description="ABM" evidence="1">
    <location>
        <begin position="3"/>
        <end position="90"/>
    </location>
</feature>
<dbReference type="GO" id="GO:0004497">
    <property type="term" value="F:monooxygenase activity"/>
    <property type="evidence" value="ECO:0007669"/>
    <property type="project" value="UniProtKB-KW"/>
</dbReference>
<evidence type="ECO:0000313" key="3">
    <source>
        <dbReference type="Proteomes" id="UP001501697"/>
    </source>
</evidence>
<evidence type="ECO:0000259" key="1">
    <source>
        <dbReference type="PROSITE" id="PS51725"/>
    </source>
</evidence>
<dbReference type="InterPro" id="IPR007138">
    <property type="entry name" value="ABM_dom"/>
</dbReference>
<gene>
    <name evidence="2" type="ORF">GCM10022200_22070</name>
</gene>
<dbReference type="Proteomes" id="UP001501697">
    <property type="component" value="Unassembled WGS sequence"/>
</dbReference>
<organism evidence="2 3">
    <name type="scientific">Microbacterium awajiense</name>
    <dbReference type="NCBI Taxonomy" id="415214"/>
    <lineage>
        <taxon>Bacteria</taxon>
        <taxon>Bacillati</taxon>
        <taxon>Actinomycetota</taxon>
        <taxon>Actinomycetes</taxon>
        <taxon>Micrococcales</taxon>
        <taxon>Microbacteriaceae</taxon>
        <taxon>Microbacterium</taxon>
    </lineage>
</organism>
<protein>
    <submittedName>
        <fullName evidence="2">Quinol monooxygenase</fullName>
    </submittedName>
</protein>
<dbReference type="PROSITE" id="PS51725">
    <property type="entry name" value="ABM"/>
    <property type="match status" value="1"/>
</dbReference>
<dbReference type="EMBL" id="BAAAYU010000005">
    <property type="protein sequence ID" value="GAA3638253.1"/>
    <property type="molecule type" value="Genomic_DNA"/>
</dbReference>
<evidence type="ECO:0000313" key="2">
    <source>
        <dbReference type="EMBL" id="GAA3638253.1"/>
    </source>
</evidence>
<dbReference type="SUPFAM" id="SSF54909">
    <property type="entry name" value="Dimeric alpha+beta barrel"/>
    <property type="match status" value="1"/>
</dbReference>
<name>A0ABP7AQT0_9MICO</name>
<keyword evidence="2" id="KW-0503">Monooxygenase</keyword>
<accession>A0ABP7AQT0</accession>
<dbReference type="Gene3D" id="3.30.70.100">
    <property type="match status" value="1"/>
</dbReference>
<comment type="caution">
    <text evidence="2">The sequence shown here is derived from an EMBL/GenBank/DDBJ whole genome shotgun (WGS) entry which is preliminary data.</text>
</comment>
<reference evidence="3" key="1">
    <citation type="journal article" date="2019" name="Int. J. Syst. Evol. Microbiol.">
        <title>The Global Catalogue of Microorganisms (GCM) 10K type strain sequencing project: providing services to taxonomists for standard genome sequencing and annotation.</title>
        <authorList>
            <consortium name="The Broad Institute Genomics Platform"/>
            <consortium name="The Broad Institute Genome Sequencing Center for Infectious Disease"/>
            <person name="Wu L."/>
            <person name="Ma J."/>
        </authorList>
    </citation>
    <scope>NUCLEOTIDE SEQUENCE [LARGE SCALE GENOMIC DNA]</scope>
    <source>
        <strain evidence="3">JCM 16544</strain>
    </source>
</reference>
<keyword evidence="2" id="KW-0560">Oxidoreductase</keyword>
<keyword evidence="3" id="KW-1185">Reference proteome</keyword>
<dbReference type="Pfam" id="PF03992">
    <property type="entry name" value="ABM"/>
    <property type="match status" value="1"/>
</dbReference>
<sequence>MSVTVVAVLTAKPGQGPAVIESFREVSPLVHAEPGCELYAAHLEQTGDTVVMVERWTTRADLDAHASGGPLARLNELTVGLLERPYDVWFLDPVPLGDSVKGAIPVAHRPI</sequence>